<dbReference type="InterPro" id="IPR050671">
    <property type="entry name" value="CD300_family_receptors"/>
</dbReference>
<keyword evidence="7" id="KW-1185">Reference proteome</keyword>
<dbReference type="InterPro" id="IPR013106">
    <property type="entry name" value="Ig_V-set"/>
</dbReference>
<reference evidence="6" key="2">
    <citation type="submission" date="2025-08" db="UniProtKB">
        <authorList>
            <consortium name="Ensembl"/>
        </authorList>
    </citation>
    <scope>IDENTIFICATION</scope>
</reference>
<name>A0A672IW39_SALFA</name>
<dbReference type="PANTHER" id="PTHR11860">
    <property type="entry name" value="POLYMERIC-IMMUNOGLOBULIN RECEPTOR"/>
    <property type="match status" value="1"/>
</dbReference>
<evidence type="ECO:0000256" key="3">
    <source>
        <dbReference type="ARBA" id="ARBA00023136"/>
    </source>
</evidence>
<keyword evidence="2" id="KW-0812">Transmembrane</keyword>
<reference evidence="6" key="1">
    <citation type="submission" date="2019-06" db="EMBL/GenBank/DDBJ databases">
        <authorList>
            <consortium name="Wellcome Sanger Institute Data Sharing"/>
        </authorList>
    </citation>
    <scope>NUCLEOTIDE SEQUENCE [LARGE SCALE GENOMIC DNA]</scope>
</reference>
<dbReference type="SMART" id="SM00409">
    <property type="entry name" value="IG"/>
    <property type="match status" value="2"/>
</dbReference>
<dbReference type="Ensembl" id="ENSSFAT00005047779.1">
    <property type="protein sequence ID" value="ENSSFAP00005046198.1"/>
    <property type="gene ID" value="ENSSFAG00005022557.1"/>
</dbReference>
<dbReference type="Proteomes" id="UP000472267">
    <property type="component" value="Chromosome 13"/>
</dbReference>
<evidence type="ECO:0000256" key="2">
    <source>
        <dbReference type="ARBA" id="ARBA00022692"/>
    </source>
</evidence>
<feature type="domain" description="Immunoglobulin" evidence="5">
    <location>
        <begin position="152"/>
        <end position="238"/>
    </location>
</feature>
<dbReference type="InterPro" id="IPR013783">
    <property type="entry name" value="Ig-like_fold"/>
</dbReference>
<feature type="signal peptide" evidence="4">
    <location>
        <begin position="1"/>
        <end position="16"/>
    </location>
</feature>
<dbReference type="SUPFAM" id="SSF48726">
    <property type="entry name" value="Immunoglobulin"/>
    <property type="match status" value="2"/>
</dbReference>
<evidence type="ECO:0000259" key="5">
    <source>
        <dbReference type="SMART" id="SM00409"/>
    </source>
</evidence>
<reference evidence="6" key="3">
    <citation type="submission" date="2025-09" db="UniProtKB">
        <authorList>
            <consortium name="Ensembl"/>
        </authorList>
    </citation>
    <scope>IDENTIFICATION</scope>
</reference>
<dbReference type="Gene3D" id="2.60.40.10">
    <property type="entry name" value="Immunoglobulins"/>
    <property type="match status" value="2"/>
</dbReference>
<dbReference type="InParanoid" id="A0A672IW39"/>
<dbReference type="GO" id="GO:0004888">
    <property type="term" value="F:transmembrane signaling receptor activity"/>
    <property type="evidence" value="ECO:0007669"/>
    <property type="project" value="TreeGrafter"/>
</dbReference>
<sequence>MNFYFYILFLLSGLTGQWHPSIKTNIAYVSWEYFVTTVTKVSVKAGRSLSIPCLYGTQYRNLVKYLCKGYRWRSCSYVIKTDGQRKPKKFSISDDKDQSIFTVTIRELTNADSHFWCAVEIDSNYDAGEYFHLSVTTGKTTYPCSPILSVTDQKITGFVGKNVSIEFHNCISDRLQWCRLGGACVENPSGLMDGTRVIINKTGHKDFTVTLSGLKLESGGWYLCSSGEYQMPVHLSVYGKPTSSKFHWLYLLL</sequence>
<feature type="domain" description="Immunoglobulin" evidence="5">
    <location>
        <begin position="38"/>
        <end position="136"/>
    </location>
</feature>
<dbReference type="AlphaFoldDB" id="A0A672IW39"/>
<organism evidence="6 7">
    <name type="scientific">Salarias fasciatus</name>
    <name type="common">Jewelled blenny</name>
    <name type="synonym">Blennius fasciatus</name>
    <dbReference type="NCBI Taxonomy" id="181472"/>
    <lineage>
        <taxon>Eukaryota</taxon>
        <taxon>Metazoa</taxon>
        <taxon>Chordata</taxon>
        <taxon>Craniata</taxon>
        <taxon>Vertebrata</taxon>
        <taxon>Euteleostomi</taxon>
        <taxon>Actinopterygii</taxon>
        <taxon>Neopterygii</taxon>
        <taxon>Teleostei</taxon>
        <taxon>Neoteleostei</taxon>
        <taxon>Acanthomorphata</taxon>
        <taxon>Ovalentaria</taxon>
        <taxon>Blenniimorphae</taxon>
        <taxon>Blenniiformes</taxon>
        <taxon>Blennioidei</taxon>
        <taxon>Blenniidae</taxon>
        <taxon>Salariinae</taxon>
        <taxon>Salarias</taxon>
    </lineage>
</organism>
<accession>A0A672IW39</accession>
<dbReference type="Pfam" id="PF07686">
    <property type="entry name" value="V-set"/>
    <property type="match status" value="1"/>
</dbReference>
<comment type="subcellular location">
    <subcellularLocation>
        <location evidence="1">Membrane</location>
    </subcellularLocation>
</comment>
<evidence type="ECO:0000256" key="4">
    <source>
        <dbReference type="SAM" id="SignalP"/>
    </source>
</evidence>
<proteinExistence type="predicted"/>
<dbReference type="InterPro" id="IPR003599">
    <property type="entry name" value="Ig_sub"/>
</dbReference>
<dbReference type="GO" id="GO:0005886">
    <property type="term" value="C:plasma membrane"/>
    <property type="evidence" value="ECO:0007669"/>
    <property type="project" value="TreeGrafter"/>
</dbReference>
<evidence type="ECO:0000313" key="6">
    <source>
        <dbReference type="Ensembl" id="ENSSFAP00005046198.1"/>
    </source>
</evidence>
<keyword evidence="4" id="KW-0732">Signal</keyword>
<dbReference type="PANTHER" id="PTHR11860:SF118">
    <property type="entry name" value="CMRF35-LIKE MOLECULE 3-RELATED"/>
    <property type="match status" value="1"/>
</dbReference>
<protein>
    <recommendedName>
        <fullName evidence="5">Immunoglobulin domain-containing protein</fullName>
    </recommendedName>
</protein>
<keyword evidence="3" id="KW-0472">Membrane</keyword>
<feature type="chain" id="PRO_5025493343" description="Immunoglobulin domain-containing protein" evidence="4">
    <location>
        <begin position="17"/>
        <end position="253"/>
    </location>
</feature>
<evidence type="ECO:0000313" key="7">
    <source>
        <dbReference type="Proteomes" id="UP000472267"/>
    </source>
</evidence>
<dbReference type="InterPro" id="IPR036179">
    <property type="entry name" value="Ig-like_dom_sf"/>
</dbReference>
<evidence type="ECO:0000256" key="1">
    <source>
        <dbReference type="ARBA" id="ARBA00004370"/>
    </source>
</evidence>